<feature type="chain" id="PRO_5019406726" evidence="2">
    <location>
        <begin position="28"/>
        <end position="73"/>
    </location>
</feature>
<keyword evidence="4" id="KW-1185">Reference proteome</keyword>
<evidence type="ECO:0000256" key="2">
    <source>
        <dbReference type="SAM" id="SignalP"/>
    </source>
</evidence>
<accession>A0A418NKN2</accession>
<name>A0A418NKN2_9SPHN</name>
<sequence>MRKPTMLIGLLGATAGLAAVSSAAAQAKGEPQRSTEPPPGLVKALEKAAPGILRAMNATEGSNSRLQDLPISV</sequence>
<dbReference type="AlphaFoldDB" id="A0A418NKN2"/>
<feature type="region of interest" description="Disordered" evidence="1">
    <location>
        <begin position="22"/>
        <end position="41"/>
    </location>
</feature>
<evidence type="ECO:0000313" key="4">
    <source>
        <dbReference type="Proteomes" id="UP000285092"/>
    </source>
</evidence>
<comment type="caution">
    <text evidence="3">The sequence shown here is derived from an EMBL/GenBank/DDBJ whole genome shotgun (WGS) entry which is preliminary data.</text>
</comment>
<reference evidence="3 4" key="1">
    <citation type="submission" date="2018-08" db="EMBL/GenBank/DDBJ databases">
        <title>Altererythrobacter sp.Ery1 and Ery12, the genome sequencing of novel strains in genus Alterythrobacter.</title>
        <authorList>
            <person name="Cheng H."/>
            <person name="Wu Y.-H."/>
            <person name="Fang C."/>
            <person name="Xu X.-W."/>
        </authorList>
    </citation>
    <scope>NUCLEOTIDE SEQUENCE [LARGE SCALE GENOMIC DNA]</scope>
    <source>
        <strain evidence="3 4">Ery1</strain>
    </source>
</reference>
<dbReference type="EMBL" id="QXFK01000014">
    <property type="protein sequence ID" value="RIV79732.1"/>
    <property type="molecule type" value="Genomic_DNA"/>
</dbReference>
<organism evidence="3 4">
    <name type="scientific">Pelagerythrobacter aerophilus</name>
    <dbReference type="NCBI Taxonomy" id="2306995"/>
    <lineage>
        <taxon>Bacteria</taxon>
        <taxon>Pseudomonadati</taxon>
        <taxon>Pseudomonadota</taxon>
        <taxon>Alphaproteobacteria</taxon>
        <taxon>Sphingomonadales</taxon>
        <taxon>Erythrobacteraceae</taxon>
        <taxon>Pelagerythrobacter</taxon>
    </lineage>
</organism>
<evidence type="ECO:0000256" key="1">
    <source>
        <dbReference type="SAM" id="MobiDB-lite"/>
    </source>
</evidence>
<gene>
    <name evidence="3" type="ORF">D2V04_07210</name>
</gene>
<proteinExistence type="predicted"/>
<dbReference type="Proteomes" id="UP000285092">
    <property type="component" value="Unassembled WGS sequence"/>
</dbReference>
<protein>
    <submittedName>
        <fullName evidence="3">Uncharacterized protein</fullName>
    </submittedName>
</protein>
<keyword evidence="2" id="KW-0732">Signal</keyword>
<evidence type="ECO:0000313" key="3">
    <source>
        <dbReference type="EMBL" id="RIV79732.1"/>
    </source>
</evidence>
<feature type="signal peptide" evidence="2">
    <location>
        <begin position="1"/>
        <end position="27"/>
    </location>
</feature>